<keyword evidence="2" id="KW-0238">DNA-binding</keyword>
<proteinExistence type="predicted"/>
<sequence>MPPSDPSVPPLPLSADLSRENGVALWKQIQQVLEAEIAQGVWPPGEKLPTEFQLAERFDVNRHTVRRALAGMEEKGLLRVEQGRGIFVHEHVIDYMVTKRTRFTENLRRQNRSTDGKFLFVEMEGASEKVAKALGLREGDPVICCAKVSYADGRPINVSETYFSAVRFPGIEDVLRECESITEALQRCGVRDYTRKSTRVIARLPSQADADHLRQPRNRPVLVTEGLDVDENGRPVSFGASRWASDWVQIVFEN</sequence>
<dbReference type="InterPro" id="IPR050679">
    <property type="entry name" value="Bact_HTH_transcr_reg"/>
</dbReference>
<dbReference type="PRINTS" id="PR00035">
    <property type="entry name" value="HTHGNTR"/>
</dbReference>
<dbReference type="InterPro" id="IPR036388">
    <property type="entry name" value="WH-like_DNA-bd_sf"/>
</dbReference>
<dbReference type="SMART" id="SM00866">
    <property type="entry name" value="UTRA"/>
    <property type="match status" value="1"/>
</dbReference>
<dbReference type="InterPro" id="IPR036390">
    <property type="entry name" value="WH_DNA-bd_sf"/>
</dbReference>
<feature type="domain" description="HTH gntR-type" evidence="4">
    <location>
        <begin position="23"/>
        <end position="91"/>
    </location>
</feature>
<dbReference type="NCBIfam" id="TIGR02325">
    <property type="entry name" value="C_P_lyase_phnF"/>
    <property type="match status" value="1"/>
</dbReference>
<gene>
    <name evidence="5" type="ORF">FHS48_003196</name>
</gene>
<dbReference type="Pfam" id="PF07702">
    <property type="entry name" value="UTRA"/>
    <property type="match status" value="1"/>
</dbReference>
<dbReference type="GO" id="GO:0003700">
    <property type="term" value="F:DNA-binding transcription factor activity"/>
    <property type="evidence" value="ECO:0007669"/>
    <property type="project" value="InterPro"/>
</dbReference>
<organism evidence="5 6">
    <name type="scientific">Novispirillum itersonii</name>
    <name type="common">Aquaspirillum itersonii</name>
    <dbReference type="NCBI Taxonomy" id="189"/>
    <lineage>
        <taxon>Bacteria</taxon>
        <taxon>Pseudomonadati</taxon>
        <taxon>Pseudomonadota</taxon>
        <taxon>Alphaproteobacteria</taxon>
        <taxon>Rhodospirillales</taxon>
        <taxon>Novispirillaceae</taxon>
        <taxon>Novispirillum</taxon>
    </lineage>
</organism>
<dbReference type="RefSeq" id="WP_184264789.1">
    <property type="nucleotide sequence ID" value="NZ_JACIIX010000013.1"/>
</dbReference>
<dbReference type="SUPFAM" id="SSF46785">
    <property type="entry name" value="Winged helix' DNA-binding domain"/>
    <property type="match status" value="1"/>
</dbReference>
<dbReference type="InterPro" id="IPR012702">
    <property type="entry name" value="CP_lyase_PhnF"/>
</dbReference>
<dbReference type="GO" id="GO:0045892">
    <property type="term" value="P:negative regulation of DNA-templated transcription"/>
    <property type="evidence" value="ECO:0007669"/>
    <property type="project" value="TreeGrafter"/>
</dbReference>
<dbReference type="AlphaFoldDB" id="A0A7W9ZIP6"/>
<dbReference type="PANTHER" id="PTHR44846:SF1">
    <property type="entry name" value="MANNOSYL-D-GLYCERATE TRANSPORT_METABOLISM SYSTEM REPRESSOR MNGR-RELATED"/>
    <property type="match status" value="1"/>
</dbReference>
<dbReference type="GO" id="GO:0003677">
    <property type="term" value="F:DNA binding"/>
    <property type="evidence" value="ECO:0007669"/>
    <property type="project" value="UniProtKB-KW"/>
</dbReference>
<dbReference type="Gene3D" id="3.40.1410.10">
    <property type="entry name" value="Chorismate lyase-like"/>
    <property type="match status" value="1"/>
</dbReference>
<dbReference type="CDD" id="cd07377">
    <property type="entry name" value="WHTH_GntR"/>
    <property type="match status" value="1"/>
</dbReference>
<keyword evidence="6" id="KW-1185">Reference proteome</keyword>
<accession>A0A7W9ZIP6</accession>
<keyword evidence="1" id="KW-0805">Transcription regulation</keyword>
<dbReference type="InterPro" id="IPR011663">
    <property type="entry name" value="UTRA"/>
</dbReference>
<reference evidence="5 6" key="1">
    <citation type="submission" date="2020-08" db="EMBL/GenBank/DDBJ databases">
        <title>Genomic Encyclopedia of Type Strains, Phase IV (KMG-IV): sequencing the most valuable type-strain genomes for metagenomic binning, comparative biology and taxonomic classification.</title>
        <authorList>
            <person name="Goeker M."/>
        </authorList>
    </citation>
    <scope>NUCLEOTIDE SEQUENCE [LARGE SCALE GENOMIC DNA]</scope>
    <source>
        <strain evidence="5 6">DSM 11590</strain>
    </source>
</reference>
<keyword evidence="3" id="KW-0804">Transcription</keyword>
<dbReference type="Gene3D" id="1.10.10.10">
    <property type="entry name" value="Winged helix-like DNA-binding domain superfamily/Winged helix DNA-binding domain"/>
    <property type="match status" value="1"/>
</dbReference>
<dbReference type="Pfam" id="PF00392">
    <property type="entry name" value="GntR"/>
    <property type="match status" value="1"/>
</dbReference>
<dbReference type="InterPro" id="IPR000524">
    <property type="entry name" value="Tscrpt_reg_HTH_GntR"/>
</dbReference>
<evidence type="ECO:0000259" key="4">
    <source>
        <dbReference type="PROSITE" id="PS50949"/>
    </source>
</evidence>
<evidence type="ECO:0000313" key="6">
    <source>
        <dbReference type="Proteomes" id="UP000544872"/>
    </source>
</evidence>
<dbReference type="Proteomes" id="UP000544872">
    <property type="component" value="Unassembled WGS sequence"/>
</dbReference>
<name>A0A7W9ZIP6_NOVIT</name>
<dbReference type="PROSITE" id="PS50949">
    <property type="entry name" value="HTH_GNTR"/>
    <property type="match status" value="1"/>
</dbReference>
<dbReference type="EMBL" id="JACIIX010000013">
    <property type="protein sequence ID" value="MBB6211753.1"/>
    <property type="molecule type" value="Genomic_DNA"/>
</dbReference>
<evidence type="ECO:0000256" key="2">
    <source>
        <dbReference type="ARBA" id="ARBA00023125"/>
    </source>
</evidence>
<dbReference type="PANTHER" id="PTHR44846">
    <property type="entry name" value="MANNOSYL-D-GLYCERATE TRANSPORT/METABOLISM SYSTEM REPRESSOR MNGR-RELATED"/>
    <property type="match status" value="1"/>
</dbReference>
<protein>
    <submittedName>
        <fullName evidence="5">GntR family phosphonate transport system transcriptional regulator</fullName>
    </submittedName>
</protein>
<comment type="caution">
    <text evidence="5">The sequence shown here is derived from an EMBL/GenBank/DDBJ whole genome shotgun (WGS) entry which is preliminary data.</text>
</comment>
<evidence type="ECO:0000256" key="3">
    <source>
        <dbReference type="ARBA" id="ARBA00023163"/>
    </source>
</evidence>
<dbReference type="SMART" id="SM00345">
    <property type="entry name" value="HTH_GNTR"/>
    <property type="match status" value="1"/>
</dbReference>
<dbReference type="InterPro" id="IPR028978">
    <property type="entry name" value="Chorismate_lyase_/UTRA_dom_sf"/>
</dbReference>
<evidence type="ECO:0000313" key="5">
    <source>
        <dbReference type="EMBL" id="MBB6211753.1"/>
    </source>
</evidence>
<evidence type="ECO:0000256" key="1">
    <source>
        <dbReference type="ARBA" id="ARBA00023015"/>
    </source>
</evidence>
<dbReference type="SUPFAM" id="SSF64288">
    <property type="entry name" value="Chorismate lyase-like"/>
    <property type="match status" value="1"/>
</dbReference>